<comment type="caution">
    <text evidence="1">The sequence shown here is derived from an EMBL/GenBank/DDBJ whole genome shotgun (WGS) entry which is preliminary data.</text>
</comment>
<dbReference type="GO" id="GO:0016607">
    <property type="term" value="C:nuclear speck"/>
    <property type="evidence" value="ECO:0007669"/>
    <property type="project" value="TreeGrafter"/>
</dbReference>
<dbReference type="PANTHER" id="PTHR33962:SF1">
    <property type="entry name" value="RECQ-MEDIATED GENOME INSTABILITY PROTEIN 2"/>
    <property type="match status" value="1"/>
</dbReference>
<dbReference type="PANTHER" id="PTHR33962">
    <property type="entry name" value="RECQ-MEDIATED GENOME INSTABILITY PROTEIN 2 RMI2"/>
    <property type="match status" value="1"/>
</dbReference>
<dbReference type="Gene3D" id="2.40.50.140">
    <property type="entry name" value="Nucleic acid-binding proteins"/>
    <property type="match status" value="1"/>
</dbReference>
<keyword evidence="2" id="KW-1185">Reference proteome</keyword>
<dbReference type="OrthoDB" id="6336791at2759"/>
<dbReference type="GO" id="GO:0043007">
    <property type="term" value="P:maintenance of rDNA"/>
    <property type="evidence" value="ECO:0007669"/>
    <property type="project" value="TreeGrafter"/>
</dbReference>
<dbReference type="InterPro" id="IPR012340">
    <property type="entry name" value="NA-bd_OB-fold"/>
</dbReference>
<accession>A0A8J2RHV5</accession>
<evidence type="ECO:0000313" key="1">
    <source>
        <dbReference type="EMBL" id="CAH0103377.1"/>
    </source>
</evidence>
<dbReference type="GO" id="GO:0033045">
    <property type="term" value="P:regulation of sister chromatid segregation"/>
    <property type="evidence" value="ECO:0007669"/>
    <property type="project" value="TreeGrafter"/>
</dbReference>
<dbReference type="Proteomes" id="UP000789390">
    <property type="component" value="Unassembled WGS sequence"/>
</dbReference>
<dbReference type="EMBL" id="CAKKLH010000112">
    <property type="protein sequence ID" value="CAH0103377.1"/>
    <property type="molecule type" value="Genomic_DNA"/>
</dbReference>
<dbReference type="GO" id="GO:0006281">
    <property type="term" value="P:DNA repair"/>
    <property type="evidence" value="ECO:0007669"/>
    <property type="project" value="TreeGrafter"/>
</dbReference>
<reference evidence="1" key="1">
    <citation type="submission" date="2021-11" db="EMBL/GenBank/DDBJ databases">
        <authorList>
            <person name="Schell T."/>
        </authorList>
    </citation>
    <scope>NUCLEOTIDE SEQUENCE</scope>
    <source>
        <strain evidence="1">M5</strain>
    </source>
</reference>
<organism evidence="1 2">
    <name type="scientific">Daphnia galeata</name>
    <dbReference type="NCBI Taxonomy" id="27404"/>
    <lineage>
        <taxon>Eukaryota</taxon>
        <taxon>Metazoa</taxon>
        <taxon>Ecdysozoa</taxon>
        <taxon>Arthropoda</taxon>
        <taxon>Crustacea</taxon>
        <taxon>Branchiopoda</taxon>
        <taxon>Diplostraca</taxon>
        <taxon>Cladocera</taxon>
        <taxon>Anomopoda</taxon>
        <taxon>Daphniidae</taxon>
        <taxon>Daphnia</taxon>
    </lineage>
</organism>
<dbReference type="InterPro" id="IPR032245">
    <property type="entry name" value="RMI2"/>
</dbReference>
<proteinExistence type="predicted"/>
<dbReference type="Pfam" id="PF16100">
    <property type="entry name" value="RMI2"/>
    <property type="match status" value="1"/>
</dbReference>
<dbReference type="GO" id="GO:0005829">
    <property type="term" value="C:cytosol"/>
    <property type="evidence" value="ECO:0007669"/>
    <property type="project" value="TreeGrafter"/>
</dbReference>
<dbReference type="GO" id="GO:2000042">
    <property type="term" value="P:negative regulation of double-strand break repair via homologous recombination"/>
    <property type="evidence" value="ECO:0007669"/>
    <property type="project" value="TreeGrafter"/>
</dbReference>
<gene>
    <name evidence="1" type="ORF">DGAL_LOCUS5951</name>
</gene>
<sequence length="80" mass="9138">MTHFILKDGSHGIVKISLNSFPVTWIEQGAYCSVIGSITSSWQTPLIEAIKVTKLDNSLYLQRLWEWEVKDLANELCNKK</sequence>
<dbReference type="AlphaFoldDB" id="A0A8J2RHV5"/>
<evidence type="ECO:0000313" key="2">
    <source>
        <dbReference type="Proteomes" id="UP000789390"/>
    </source>
</evidence>
<name>A0A8J2RHV5_9CRUS</name>
<protein>
    <submittedName>
        <fullName evidence="1">Uncharacterized protein</fullName>
    </submittedName>
</protein>